<keyword evidence="1" id="KW-0732">Signal</keyword>
<protein>
    <recommendedName>
        <fullName evidence="4">Transporter substrate-binding domain-containing protein</fullName>
    </recommendedName>
</protein>
<reference evidence="2 3" key="1">
    <citation type="submission" date="2019-11" db="EMBL/GenBank/DDBJ databases">
        <title>Type strains purchased from KCTC, JCM and DSMZ.</title>
        <authorList>
            <person name="Lu H."/>
        </authorList>
    </citation>
    <scope>NUCLEOTIDE SEQUENCE [LARGE SCALE GENOMIC DNA]</scope>
    <source>
        <strain evidence="2 3">KCTC 22382</strain>
    </source>
</reference>
<evidence type="ECO:0000313" key="3">
    <source>
        <dbReference type="Proteomes" id="UP000475582"/>
    </source>
</evidence>
<dbReference type="OrthoDB" id="547680at2"/>
<comment type="caution">
    <text evidence="2">The sequence shown here is derived from an EMBL/GenBank/DDBJ whole genome shotgun (WGS) entry which is preliminary data.</text>
</comment>
<evidence type="ECO:0008006" key="4">
    <source>
        <dbReference type="Google" id="ProtNLM"/>
    </source>
</evidence>
<dbReference type="RefSeq" id="WP_155467091.1">
    <property type="nucleotide sequence ID" value="NZ_WNKY01000045.1"/>
</dbReference>
<evidence type="ECO:0000256" key="1">
    <source>
        <dbReference type="SAM" id="SignalP"/>
    </source>
</evidence>
<dbReference type="AlphaFoldDB" id="A0A6L6PQQ0"/>
<evidence type="ECO:0000313" key="2">
    <source>
        <dbReference type="EMBL" id="MTV41001.1"/>
    </source>
</evidence>
<dbReference type="EMBL" id="WNKY01000045">
    <property type="protein sequence ID" value="MTV41001.1"/>
    <property type="molecule type" value="Genomic_DNA"/>
</dbReference>
<accession>A0A6L6PQQ0</accession>
<dbReference type="Gene3D" id="3.40.190.10">
    <property type="entry name" value="Periplasmic binding protein-like II"/>
    <property type="match status" value="2"/>
</dbReference>
<name>A0A6L6PQQ0_9BURK</name>
<feature type="signal peptide" evidence="1">
    <location>
        <begin position="1"/>
        <end position="28"/>
    </location>
</feature>
<keyword evidence="3" id="KW-1185">Reference proteome</keyword>
<proteinExistence type="predicted"/>
<feature type="chain" id="PRO_5026905285" description="Transporter substrate-binding domain-containing protein" evidence="1">
    <location>
        <begin position="29"/>
        <end position="293"/>
    </location>
</feature>
<sequence length="293" mass="32610">MLSDIKINLLRRRTLLALASLGARDAHATTGTMTYRYWDWGRTPRRDDYQVAALTLALEKTKPSYGAFAVERVLDSMSTMRVRREVYMGHRLNVHVGPWRDVAAGDAQERNFMIGTPILSGLLGYRALVVRKEDLPKFGAINDEAQLKKLSAGQGRGWVDTQVLRHNGYKVEDSGNVATLVEMLLNKRFDYLPTSVVEAPSLLTADLAIVPELVLYYPLPAMFYVSAAEPKLAERLEAGLATAKRDGSLDALTARHFQKEIKQLQSRNVRCFVLSNPALPKAYAAEPPALAKP</sequence>
<dbReference type="Proteomes" id="UP000475582">
    <property type="component" value="Unassembled WGS sequence"/>
</dbReference>
<gene>
    <name evidence="2" type="ORF">GM676_25895</name>
</gene>
<organism evidence="2 3">
    <name type="scientific">Duganella radicis</name>
    <dbReference type="NCBI Taxonomy" id="551988"/>
    <lineage>
        <taxon>Bacteria</taxon>
        <taxon>Pseudomonadati</taxon>
        <taxon>Pseudomonadota</taxon>
        <taxon>Betaproteobacteria</taxon>
        <taxon>Burkholderiales</taxon>
        <taxon>Oxalobacteraceae</taxon>
        <taxon>Telluria group</taxon>
        <taxon>Duganella</taxon>
    </lineage>
</organism>
<dbReference type="SUPFAM" id="SSF53850">
    <property type="entry name" value="Periplasmic binding protein-like II"/>
    <property type="match status" value="1"/>
</dbReference>